<reference evidence="2" key="1">
    <citation type="journal article" date="2021" name="PeerJ">
        <title>Extensive microbial diversity within the chicken gut microbiome revealed by metagenomics and culture.</title>
        <authorList>
            <person name="Gilroy R."/>
            <person name="Ravi A."/>
            <person name="Getino M."/>
            <person name="Pursley I."/>
            <person name="Horton D.L."/>
            <person name="Alikhan N.F."/>
            <person name="Baker D."/>
            <person name="Gharbi K."/>
            <person name="Hall N."/>
            <person name="Watson M."/>
            <person name="Adriaenssens E.M."/>
            <person name="Foster-Nyarko E."/>
            <person name="Jarju S."/>
            <person name="Secka A."/>
            <person name="Antonio M."/>
            <person name="Oren A."/>
            <person name="Chaudhuri R.R."/>
            <person name="La Ragione R."/>
            <person name="Hildebrand F."/>
            <person name="Pallen M.J."/>
        </authorList>
    </citation>
    <scope>NUCLEOTIDE SEQUENCE</scope>
    <source>
        <strain evidence="2">CHK33-5263</strain>
    </source>
</reference>
<evidence type="ECO:0000256" key="1">
    <source>
        <dbReference type="SAM" id="Phobius"/>
    </source>
</evidence>
<keyword evidence="1" id="KW-0812">Transmembrane</keyword>
<dbReference type="AlphaFoldDB" id="A0A9D2DX62"/>
<gene>
    <name evidence="2" type="ORF">H9812_04405</name>
</gene>
<keyword evidence="1" id="KW-1133">Transmembrane helix</keyword>
<evidence type="ECO:0000313" key="2">
    <source>
        <dbReference type="EMBL" id="HIZ24701.1"/>
    </source>
</evidence>
<reference evidence="2" key="2">
    <citation type="submission" date="2021-04" db="EMBL/GenBank/DDBJ databases">
        <authorList>
            <person name="Gilroy R."/>
        </authorList>
    </citation>
    <scope>NUCLEOTIDE SEQUENCE</scope>
    <source>
        <strain evidence="2">CHK33-5263</strain>
    </source>
</reference>
<dbReference type="EMBL" id="DXBS01000086">
    <property type="protein sequence ID" value="HIZ24701.1"/>
    <property type="molecule type" value="Genomic_DNA"/>
</dbReference>
<accession>A0A9D2DX62</accession>
<keyword evidence="1" id="KW-0472">Membrane</keyword>
<dbReference type="Proteomes" id="UP000824044">
    <property type="component" value="Unassembled WGS sequence"/>
</dbReference>
<name>A0A9D2DX62_9FIRM</name>
<comment type="caution">
    <text evidence="2">The sequence shown here is derived from an EMBL/GenBank/DDBJ whole genome shotgun (WGS) entry which is preliminary data.</text>
</comment>
<evidence type="ECO:0000313" key="3">
    <source>
        <dbReference type="Proteomes" id="UP000824044"/>
    </source>
</evidence>
<feature type="transmembrane region" description="Helical" evidence="1">
    <location>
        <begin position="12"/>
        <end position="41"/>
    </location>
</feature>
<protein>
    <submittedName>
        <fullName evidence="2">Uncharacterized protein</fullName>
    </submittedName>
</protein>
<organism evidence="2 3">
    <name type="scientific">Candidatus Gallimonas intestinigallinarum</name>
    <dbReference type="NCBI Taxonomy" id="2838604"/>
    <lineage>
        <taxon>Bacteria</taxon>
        <taxon>Bacillati</taxon>
        <taxon>Bacillota</taxon>
        <taxon>Clostridia</taxon>
        <taxon>Candidatus Gallimonas</taxon>
    </lineage>
</organism>
<sequence length="177" mass="20412">MEGRGVGHRRKVARVAALVVLILVLVGAVGGAAFIGFALWFDSWYPAVETRSSVEHVAASLREEWQTDLPQDGELLYFRHVYDSHGHGHEYSVIRYDARPTAWLSDLSYGSDDRLEQFTDAQRQVMESSMEETIPQEYAIGWEDAYYYRMTQSGDERFFLTLVYDDEQSLCYVMRSF</sequence>
<proteinExistence type="predicted"/>